<evidence type="ECO:0000313" key="2">
    <source>
        <dbReference type="EMBL" id="SFH36428.1"/>
    </source>
</evidence>
<dbReference type="KEGG" id="mphy:MCBMB27_05619"/>
<accession>A0AAE8L8B4</accession>
<dbReference type="Proteomes" id="UP000199140">
    <property type="component" value="Unassembled WGS sequence"/>
</dbReference>
<keyword evidence="3" id="KW-1185">Reference proteome</keyword>
<evidence type="ECO:0000313" key="4">
    <source>
        <dbReference type="Proteomes" id="UP000199140"/>
    </source>
</evidence>
<dbReference type="EMBL" id="FOPK01000021">
    <property type="protein sequence ID" value="SFH36428.1"/>
    <property type="molecule type" value="Genomic_DNA"/>
</dbReference>
<dbReference type="AlphaFoldDB" id="A0AAE8L8B4"/>
<reference evidence="2 4" key="2">
    <citation type="submission" date="2016-10" db="EMBL/GenBank/DDBJ databases">
        <authorList>
            <person name="Varghese N."/>
            <person name="Submissions S."/>
        </authorList>
    </citation>
    <scope>NUCLEOTIDE SEQUENCE [LARGE SCALE GENOMIC DNA]</scope>
    <source>
        <strain evidence="2 4">CBMB27</strain>
    </source>
</reference>
<dbReference type="Proteomes" id="UP000185487">
    <property type="component" value="Chromosome"/>
</dbReference>
<name>A0AAE8L8B4_9HYPH</name>
<evidence type="ECO:0000313" key="1">
    <source>
        <dbReference type="EMBL" id="APT34910.1"/>
    </source>
</evidence>
<protein>
    <submittedName>
        <fullName evidence="2">Uncharacterized protein</fullName>
    </submittedName>
</protein>
<evidence type="ECO:0000313" key="3">
    <source>
        <dbReference type="Proteomes" id="UP000185487"/>
    </source>
</evidence>
<organism evidence="2 4">
    <name type="scientific">Methylobacterium phyllosphaerae</name>
    <dbReference type="NCBI Taxonomy" id="418223"/>
    <lineage>
        <taxon>Bacteria</taxon>
        <taxon>Pseudomonadati</taxon>
        <taxon>Pseudomonadota</taxon>
        <taxon>Alphaproteobacteria</taxon>
        <taxon>Hyphomicrobiales</taxon>
        <taxon>Methylobacteriaceae</taxon>
        <taxon>Methylobacterium</taxon>
    </lineage>
</organism>
<dbReference type="EMBL" id="CP015367">
    <property type="protein sequence ID" value="APT34910.1"/>
    <property type="molecule type" value="Genomic_DNA"/>
</dbReference>
<sequence length="295" mass="33570">MHSHLWSADVLLRRWSMKALGLIAHRDDTPRLLDRLRIEDDFEAQTWGTAALIATAGDRSMAELCADAGVERSTPFWLAARLYAPHHWINHHWQPTTVSLTDDEITLKWAIFLAGYDKAPEDMFSPRYDNRIFLGELNQHESPMLAEYSVWALWERPDLGFPDLRIAPDQFLKKPENARKWLYRLLLQSPNLGGQDLAIIEEYRTKEKSASAREGLAAGLAERMAPPLHNIALDWYDDESDASVQDILLSSMAAKSDENSDFTEVVRHRFVEAGAKGHLRKRLLAAAEGTNLYGH</sequence>
<reference evidence="1 3" key="1">
    <citation type="submission" date="2016-04" db="EMBL/GenBank/DDBJ databases">
        <title>Complete genome sequencing and analysis of CBMB27, Methylobacterium phyllosphaerae isolated from leaf tissues of rice (Oryza sativa L.).</title>
        <authorList>
            <person name="Lee Y."/>
            <person name="Hwangbo K."/>
            <person name="Chung H."/>
            <person name="Yoo J."/>
            <person name="Kim K.Y."/>
            <person name="Sa T.M."/>
            <person name="Um Y."/>
            <person name="Madhaiyan M."/>
        </authorList>
    </citation>
    <scope>NUCLEOTIDE SEQUENCE [LARGE SCALE GENOMIC DNA]</scope>
    <source>
        <strain evidence="1 3">CBMB27</strain>
    </source>
</reference>
<gene>
    <name evidence="1" type="ORF">MCBMB27_05619</name>
    <name evidence="2" type="ORF">SAMN05192567_121120</name>
</gene>
<proteinExistence type="predicted"/>